<evidence type="ECO:0000313" key="1">
    <source>
        <dbReference type="EMBL" id="GBP04334.1"/>
    </source>
</evidence>
<proteinExistence type="predicted"/>
<gene>
    <name evidence="1" type="ORF">EVAR_68161_1</name>
</gene>
<dbReference type="AlphaFoldDB" id="A0A4C1SQU6"/>
<organism evidence="1 2">
    <name type="scientific">Eumeta variegata</name>
    <name type="common">Bagworm moth</name>
    <name type="synonym">Eumeta japonica</name>
    <dbReference type="NCBI Taxonomy" id="151549"/>
    <lineage>
        <taxon>Eukaryota</taxon>
        <taxon>Metazoa</taxon>
        <taxon>Ecdysozoa</taxon>
        <taxon>Arthropoda</taxon>
        <taxon>Hexapoda</taxon>
        <taxon>Insecta</taxon>
        <taxon>Pterygota</taxon>
        <taxon>Neoptera</taxon>
        <taxon>Endopterygota</taxon>
        <taxon>Lepidoptera</taxon>
        <taxon>Glossata</taxon>
        <taxon>Ditrysia</taxon>
        <taxon>Tineoidea</taxon>
        <taxon>Psychidae</taxon>
        <taxon>Oiketicinae</taxon>
        <taxon>Eumeta</taxon>
    </lineage>
</organism>
<dbReference type="OrthoDB" id="8007176at2759"/>
<evidence type="ECO:0000313" key="2">
    <source>
        <dbReference type="Proteomes" id="UP000299102"/>
    </source>
</evidence>
<dbReference type="EMBL" id="BGZK01003756">
    <property type="protein sequence ID" value="GBP04334.1"/>
    <property type="molecule type" value="Genomic_DNA"/>
</dbReference>
<accession>A0A4C1SQU6</accession>
<protein>
    <submittedName>
        <fullName evidence="1">Uncharacterized protein</fullName>
    </submittedName>
</protein>
<sequence length="98" mass="11197">MILGLEGLKNLQADVNLRDMTLTTISSASQPKLNHIVGEEKYRQEIDRMMKENNGIGPLPFTTTIEATIRTKNEDPIWTNQYPYPIADNEFVNKEMTV</sequence>
<keyword evidence="2" id="KW-1185">Reference proteome</keyword>
<comment type="caution">
    <text evidence="1">The sequence shown here is derived from an EMBL/GenBank/DDBJ whole genome shotgun (WGS) entry which is preliminary data.</text>
</comment>
<reference evidence="1 2" key="1">
    <citation type="journal article" date="2019" name="Commun. Biol.">
        <title>The bagworm genome reveals a unique fibroin gene that provides high tensile strength.</title>
        <authorList>
            <person name="Kono N."/>
            <person name="Nakamura H."/>
            <person name="Ohtoshi R."/>
            <person name="Tomita M."/>
            <person name="Numata K."/>
            <person name="Arakawa K."/>
        </authorList>
    </citation>
    <scope>NUCLEOTIDE SEQUENCE [LARGE SCALE GENOMIC DNA]</scope>
</reference>
<dbReference type="Proteomes" id="UP000299102">
    <property type="component" value="Unassembled WGS sequence"/>
</dbReference>
<name>A0A4C1SQU6_EUMVA</name>